<dbReference type="SUPFAM" id="SSF53756">
    <property type="entry name" value="UDP-Glycosyltransferase/glycogen phosphorylase"/>
    <property type="match status" value="1"/>
</dbReference>
<dbReference type="Gene3D" id="3.40.50.2000">
    <property type="entry name" value="Glycogen Phosphorylase B"/>
    <property type="match status" value="1"/>
</dbReference>
<proteinExistence type="predicted"/>
<dbReference type="EMBL" id="SRSC01000002">
    <property type="protein sequence ID" value="TGU72336.1"/>
    <property type="molecule type" value="Genomic_DNA"/>
</dbReference>
<keyword evidence="2" id="KW-1185">Reference proteome</keyword>
<dbReference type="RefSeq" id="WP_135869818.1">
    <property type="nucleotide sequence ID" value="NZ_SRSC01000002.1"/>
</dbReference>
<protein>
    <recommendedName>
        <fullName evidence="3">Glycosyltransferase</fullName>
    </recommendedName>
</protein>
<gene>
    <name evidence="1" type="ORF">E4633_08460</name>
</gene>
<dbReference type="AlphaFoldDB" id="A0A4S1CGY5"/>
<evidence type="ECO:0000313" key="2">
    <source>
        <dbReference type="Proteomes" id="UP000306416"/>
    </source>
</evidence>
<comment type="caution">
    <text evidence="1">The sequence shown here is derived from an EMBL/GenBank/DDBJ whole genome shotgun (WGS) entry which is preliminary data.</text>
</comment>
<dbReference type="Proteomes" id="UP000306416">
    <property type="component" value="Unassembled WGS sequence"/>
</dbReference>
<accession>A0A4S1CGY5</accession>
<evidence type="ECO:0008006" key="3">
    <source>
        <dbReference type="Google" id="ProtNLM"/>
    </source>
</evidence>
<organism evidence="1 2">
    <name type="scientific">Geomonas terrae</name>
    <dbReference type="NCBI Taxonomy" id="2562681"/>
    <lineage>
        <taxon>Bacteria</taxon>
        <taxon>Pseudomonadati</taxon>
        <taxon>Thermodesulfobacteriota</taxon>
        <taxon>Desulfuromonadia</taxon>
        <taxon>Geobacterales</taxon>
        <taxon>Geobacteraceae</taxon>
        <taxon>Geomonas</taxon>
    </lineage>
</organism>
<name>A0A4S1CGY5_9BACT</name>
<evidence type="ECO:0000313" key="1">
    <source>
        <dbReference type="EMBL" id="TGU72336.1"/>
    </source>
</evidence>
<sequence length="342" mass="37946">MNANGTERGIVFLKWFPYDKRNETIAAALGAECHFICSLKKRTPWNAPIRYLLQTFKTLLLLWRKRPGTILVTNPPVFAAATVALHCAIFGGRFIMDSHSGALAERWRLFQGLHRLVARRAALVVITNETFQAVYRGWGAQTRIISDIVMNIPCGKPTALRDGFHVMVICSFDPDEPVAEILAAAAGLPEVSFLVTGNFGRLAPELIGSSTPNVTFTGFLPDDEYFALLHACQAVMVLVDTEDTMQQGAYEAVSVQKPMLLSDWRVLRESYPSGAVFVANEPDAIRAGVLHLIEQYDEYLAGAERIYRERVAVWEENCRFLAGFCTEVPAGEENRASPSPHA</sequence>
<reference evidence="1 2" key="1">
    <citation type="submission" date="2019-04" db="EMBL/GenBank/DDBJ databases">
        <title>Geobacter oryzae sp. nov., ferric-reducing bacteria isolated from paddy soil.</title>
        <authorList>
            <person name="Xu Z."/>
            <person name="Masuda Y."/>
            <person name="Itoh H."/>
            <person name="Senoo K."/>
        </authorList>
    </citation>
    <scope>NUCLEOTIDE SEQUENCE [LARGE SCALE GENOMIC DNA]</scope>
    <source>
        <strain evidence="1 2">Red111</strain>
    </source>
</reference>